<evidence type="ECO:0000313" key="5">
    <source>
        <dbReference type="EMBL" id="ALS04327.1"/>
    </source>
</evidence>
<dbReference type="EMBL" id="KT754493">
    <property type="protein sequence ID" value="ALS04327.1"/>
    <property type="molecule type" value="mRNA"/>
</dbReference>
<proteinExistence type="evidence at transcript level"/>
<dbReference type="Pfam" id="PF00106">
    <property type="entry name" value="adh_short"/>
    <property type="match status" value="1"/>
</dbReference>
<comment type="similarity">
    <text evidence="1 3">Belongs to the short-chain dehydrogenases/reductases (SDR) family.</text>
</comment>
<dbReference type="InterPro" id="IPR002347">
    <property type="entry name" value="SDR_fam"/>
</dbReference>
<dbReference type="Gene3D" id="3.40.50.720">
    <property type="entry name" value="NAD(P)-binding Rossmann-like Domain"/>
    <property type="match status" value="1"/>
</dbReference>
<evidence type="ECO:0000256" key="4">
    <source>
        <dbReference type="SAM" id="Phobius"/>
    </source>
</evidence>
<dbReference type="GO" id="GO:0005811">
    <property type="term" value="C:lipid droplet"/>
    <property type="evidence" value="ECO:0007669"/>
    <property type="project" value="TreeGrafter"/>
</dbReference>
<evidence type="ECO:0000256" key="3">
    <source>
        <dbReference type="RuleBase" id="RU000363"/>
    </source>
</evidence>
<keyword evidence="4" id="KW-0812">Transmembrane</keyword>
<dbReference type="PRINTS" id="PR00081">
    <property type="entry name" value="GDHRDH"/>
</dbReference>
<organism evidence="5">
    <name type="scientific">Acartia pacifica</name>
    <name type="common">Copepod</name>
    <dbReference type="NCBI Taxonomy" id="335913"/>
    <lineage>
        <taxon>Eukaryota</taxon>
        <taxon>Metazoa</taxon>
        <taxon>Ecdysozoa</taxon>
        <taxon>Arthropoda</taxon>
        <taxon>Crustacea</taxon>
        <taxon>Multicrustacea</taxon>
        <taxon>Hexanauplia</taxon>
        <taxon>Copepoda</taxon>
        <taxon>Calanoida</taxon>
        <taxon>Acartiidae</taxon>
        <taxon>Acartia</taxon>
    </lineage>
</organism>
<dbReference type="PANTHER" id="PTHR24322:SF736">
    <property type="entry name" value="RETINOL DEHYDROGENASE 10"/>
    <property type="match status" value="1"/>
</dbReference>
<name>A0A0U2M991_ACAPC</name>
<protein>
    <submittedName>
        <fullName evidence="5">Short-chain dehydrogenase/reductase</fullName>
    </submittedName>
</protein>
<evidence type="ECO:0000256" key="2">
    <source>
        <dbReference type="ARBA" id="ARBA00023002"/>
    </source>
</evidence>
<keyword evidence="2" id="KW-0560">Oxidoreductase</keyword>
<dbReference type="AlphaFoldDB" id="A0A0U2M991"/>
<accession>A0A0U2M991</accession>
<sequence length="270" mass="30457">MQKIEQENQPAWLFRFLLSANLLIFQPLLITLKDLFLVAIKVIYYILELIYLTISPPKEKDLHGEVAVVTGGGQGIGLELVRQLTDLGVKIAVWDINKQAADEAVREIEAKKGLGIAVHVDVSDRLSIQKAVEVTRTELGEVTLLINNAGIMPCKLLLNHSATDVERLFNVNVMSHYWTIFEFLPRMLSLGRGHIVCMCSIAGITGTPNLVPYCSSKFALKGLMDGLFHELRLQYPDSRVKTTRNTPTYRRCWARCSRSIDSCPERRSWC</sequence>
<dbReference type="PANTHER" id="PTHR24322">
    <property type="entry name" value="PKSB"/>
    <property type="match status" value="1"/>
</dbReference>
<dbReference type="PRINTS" id="PR00080">
    <property type="entry name" value="SDRFAMILY"/>
</dbReference>
<keyword evidence="4" id="KW-1133">Transmembrane helix</keyword>
<feature type="transmembrane region" description="Helical" evidence="4">
    <location>
        <begin position="12"/>
        <end position="29"/>
    </location>
</feature>
<dbReference type="SUPFAM" id="SSF51735">
    <property type="entry name" value="NAD(P)-binding Rossmann-fold domains"/>
    <property type="match status" value="1"/>
</dbReference>
<dbReference type="InterPro" id="IPR036291">
    <property type="entry name" value="NAD(P)-bd_dom_sf"/>
</dbReference>
<dbReference type="GO" id="GO:0016616">
    <property type="term" value="F:oxidoreductase activity, acting on the CH-OH group of donors, NAD or NADP as acceptor"/>
    <property type="evidence" value="ECO:0007669"/>
    <property type="project" value="TreeGrafter"/>
</dbReference>
<evidence type="ECO:0000256" key="1">
    <source>
        <dbReference type="ARBA" id="ARBA00006484"/>
    </source>
</evidence>
<keyword evidence="4" id="KW-0472">Membrane</keyword>
<reference evidence="5" key="1">
    <citation type="journal article" date="2015" name="Sci. Rep.">
        <title>Spliced leader RNA trans-splicing discovered in copepods.</title>
        <authorList>
            <person name="Yang F."/>
            <person name="Xu D."/>
            <person name="Zhuang Y."/>
            <person name="Yi X."/>
            <person name="Huang Y."/>
            <person name="Chen H."/>
            <person name="Lin S."/>
            <person name="Campbell D.A."/>
            <person name="Sturm N.R."/>
            <person name="Liu G."/>
            <person name="Zhang H."/>
        </authorList>
    </citation>
    <scope>NUCLEOTIDE SEQUENCE</scope>
</reference>